<keyword evidence="4" id="KW-0808">Transferase</keyword>
<keyword evidence="2" id="KW-0596">Phosphopantetheine</keyword>
<dbReference type="Gene3D" id="3.40.640.10">
    <property type="entry name" value="Type I PLP-dependent aspartate aminotransferase-like (Major domain)"/>
    <property type="match status" value="1"/>
</dbReference>
<dbReference type="InterPro" id="IPR016039">
    <property type="entry name" value="Thiolase-like"/>
</dbReference>
<dbReference type="CDD" id="cd00610">
    <property type="entry name" value="OAT_like"/>
    <property type="match status" value="1"/>
</dbReference>
<feature type="domain" description="Ketosynthase family 3 (KS3)" evidence="11">
    <location>
        <begin position="445"/>
        <end position="862"/>
    </location>
</feature>
<dbReference type="Pfam" id="PF00698">
    <property type="entry name" value="Acyl_transf_1"/>
    <property type="match status" value="2"/>
</dbReference>
<dbReference type="PROSITE" id="PS50075">
    <property type="entry name" value="CARRIER"/>
    <property type="match status" value="3"/>
</dbReference>
<dbReference type="InterPro" id="IPR023213">
    <property type="entry name" value="CAT-like_dom_sf"/>
</dbReference>
<dbReference type="Gene3D" id="3.30.559.30">
    <property type="entry name" value="Nonribosomal peptide synthetase, condensation domain"/>
    <property type="match status" value="2"/>
</dbReference>
<dbReference type="InterPro" id="IPR015422">
    <property type="entry name" value="PyrdxlP-dep_Trfase_small"/>
</dbReference>
<dbReference type="Pfam" id="PF00501">
    <property type="entry name" value="AMP-binding"/>
    <property type="match status" value="1"/>
</dbReference>
<dbReference type="Gene3D" id="3.40.366.10">
    <property type="entry name" value="Malonyl-Coenzyme A Acyl Carrier Protein, domain 2"/>
    <property type="match status" value="2"/>
</dbReference>
<feature type="region of interest" description="Disordered" evidence="9">
    <location>
        <begin position="1306"/>
        <end position="1330"/>
    </location>
</feature>
<evidence type="ECO:0000256" key="5">
    <source>
        <dbReference type="ARBA" id="ARBA00022898"/>
    </source>
</evidence>
<comment type="caution">
    <text evidence="12">The sequence shown here is derived from an EMBL/GenBank/DDBJ whole genome shotgun (WGS) entry which is preliminary data.</text>
</comment>
<dbReference type="Gene3D" id="3.40.50.12780">
    <property type="entry name" value="N-terminal domain of ligase-like"/>
    <property type="match status" value="1"/>
</dbReference>
<dbReference type="SMART" id="SM00823">
    <property type="entry name" value="PKS_PP"/>
    <property type="match status" value="3"/>
</dbReference>
<dbReference type="InterPro" id="IPR010071">
    <property type="entry name" value="AA_adenyl_dom"/>
</dbReference>
<dbReference type="InterPro" id="IPR045851">
    <property type="entry name" value="AMP-bd_C_sf"/>
</dbReference>
<dbReference type="CDD" id="cd19531">
    <property type="entry name" value="LCL_NRPS-like"/>
    <property type="match status" value="1"/>
</dbReference>
<feature type="region of interest" description="Disordered" evidence="9">
    <location>
        <begin position="2927"/>
        <end position="2953"/>
    </location>
</feature>
<dbReference type="RefSeq" id="WP_190051810.1">
    <property type="nucleotide sequence ID" value="NZ_BMWC01000005.1"/>
</dbReference>
<feature type="compositionally biased region" description="Basic and acidic residues" evidence="9">
    <location>
        <begin position="1321"/>
        <end position="1330"/>
    </location>
</feature>
<dbReference type="InterPro" id="IPR042099">
    <property type="entry name" value="ANL_N_sf"/>
</dbReference>
<dbReference type="PROSITE" id="PS00606">
    <property type="entry name" value="KS3_1"/>
    <property type="match status" value="1"/>
</dbReference>
<dbReference type="SUPFAM" id="SSF47336">
    <property type="entry name" value="ACP-like"/>
    <property type="match status" value="3"/>
</dbReference>
<accession>A0ABQ2XAL7</accession>
<dbReference type="CDD" id="cd00833">
    <property type="entry name" value="PKS"/>
    <property type="match status" value="1"/>
</dbReference>
<keyword evidence="3" id="KW-0597">Phosphoprotein</keyword>
<dbReference type="SMART" id="SM00827">
    <property type="entry name" value="PKS_AT"/>
    <property type="match status" value="2"/>
</dbReference>
<evidence type="ECO:0000256" key="8">
    <source>
        <dbReference type="ARBA" id="ARBA00029443"/>
    </source>
</evidence>
<dbReference type="Pfam" id="PF00202">
    <property type="entry name" value="Aminotran_3"/>
    <property type="match status" value="1"/>
</dbReference>
<dbReference type="Gene3D" id="1.10.1200.10">
    <property type="entry name" value="ACP-like"/>
    <property type="match status" value="3"/>
</dbReference>
<dbReference type="SMART" id="SM00825">
    <property type="entry name" value="PKS_KS"/>
    <property type="match status" value="1"/>
</dbReference>
<dbReference type="InterPro" id="IPR020845">
    <property type="entry name" value="AMP-binding_CS"/>
</dbReference>
<dbReference type="SUPFAM" id="SSF53901">
    <property type="entry name" value="Thiolase-like"/>
    <property type="match status" value="1"/>
</dbReference>
<dbReference type="PROSITE" id="PS00455">
    <property type="entry name" value="AMP_BINDING"/>
    <property type="match status" value="1"/>
</dbReference>
<comment type="cofactor">
    <cofactor evidence="1">
        <name>pantetheine 4'-phosphate</name>
        <dbReference type="ChEBI" id="CHEBI:47942"/>
    </cofactor>
</comment>
<dbReference type="InterPro" id="IPR001227">
    <property type="entry name" value="Ac_transferase_dom_sf"/>
</dbReference>
<gene>
    <name evidence="12" type="ORF">GCM10010383_42250</name>
</gene>
<name>A0ABQ2XAL7_9ACTN</name>
<evidence type="ECO:0000313" key="13">
    <source>
        <dbReference type="Proteomes" id="UP000617743"/>
    </source>
</evidence>
<dbReference type="InterPro" id="IPR015424">
    <property type="entry name" value="PyrdxlP-dep_Trfase"/>
</dbReference>
<evidence type="ECO:0000259" key="10">
    <source>
        <dbReference type="PROSITE" id="PS50075"/>
    </source>
</evidence>
<dbReference type="InterPro" id="IPR001242">
    <property type="entry name" value="Condensation_dom"/>
</dbReference>
<dbReference type="Pfam" id="PF00109">
    <property type="entry name" value="ketoacyl-synt"/>
    <property type="match status" value="1"/>
</dbReference>
<dbReference type="InterPro" id="IPR009081">
    <property type="entry name" value="PP-bd_ACP"/>
</dbReference>
<dbReference type="InterPro" id="IPR006162">
    <property type="entry name" value="Ppantetheine_attach_site"/>
</dbReference>
<dbReference type="InterPro" id="IPR015421">
    <property type="entry name" value="PyrdxlP-dep_Trfase_major"/>
</dbReference>
<feature type="domain" description="Carrier" evidence="10">
    <location>
        <begin position="1331"/>
        <end position="1410"/>
    </location>
</feature>
<dbReference type="PANTHER" id="PTHR43775">
    <property type="entry name" value="FATTY ACID SYNTHASE"/>
    <property type="match status" value="1"/>
</dbReference>
<evidence type="ECO:0000256" key="9">
    <source>
        <dbReference type="SAM" id="MobiDB-lite"/>
    </source>
</evidence>
<proteinExistence type="inferred from homology"/>
<dbReference type="SUPFAM" id="SSF55048">
    <property type="entry name" value="Probable ACP-binding domain of malonyl-CoA ACP transacylase"/>
    <property type="match status" value="2"/>
</dbReference>
<dbReference type="Gene3D" id="3.30.559.10">
    <property type="entry name" value="Chloramphenicol acetyltransferase-like domain"/>
    <property type="match status" value="1"/>
</dbReference>
<dbReference type="InterPro" id="IPR016036">
    <property type="entry name" value="Malonyl_transacylase_ACP-bd"/>
</dbReference>
<dbReference type="Pfam" id="PF00668">
    <property type="entry name" value="Condensation"/>
    <property type="match status" value="1"/>
</dbReference>
<dbReference type="InterPro" id="IPR020841">
    <property type="entry name" value="PKS_Beta-ketoAc_synthase_dom"/>
</dbReference>
<protein>
    <submittedName>
        <fullName evidence="12">Uncharacterized protein</fullName>
    </submittedName>
</protein>
<dbReference type="EMBL" id="BMWC01000005">
    <property type="protein sequence ID" value="GGX07579.1"/>
    <property type="molecule type" value="Genomic_DNA"/>
</dbReference>
<dbReference type="Pfam" id="PF16197">
    <property type="entry name" value="KAsynt_C_assoc"/>
    <property type="match status" value="1"/>
</dbReference>
<dbReference type="SUPFAM" id="SSF52151">
    <property type="entry name" value="FabD/lysophospholipase-like"/>
    <property type="match status" value="2"/>
</dbReference>
<reference evidence="13" key="1">
    <citation type="journal article" date="2019" name="Int. J. Syst. Evol. Microbiol.">
        <title>The Global Catalogue of Microorganisms (GCM) 10K type strain sequencing project: providing services to taxonomists for standard genome sequencing and annotation.</title>
        <authorList>
            <consortium name="The Broad Institute Genomics Platform"/>
            <consortium name="The Broad Institute Genome Sequencing Center for Infectious Disease"/>
            <person name="Wu L."/>
            <person name="Ma J."/>
        </authorList>
    </citation>
    <scope>NUCLEOTIDE SEQUENCE [LARGE SCALE GENOMIC DNA]</scope>
    <source>
        <strain evidence="13">JCM 4866</strain>
    </source>
</reference>
<dbReference type="InterPro" id="IPR014030">
    <property type="entry name" value="Ketoacyl_synth_N"/>
</dbReference>
<dbReference type="Pfam" id="PF00550">
    <property type="entry name" value="PP-binding"/>
    <property type="match status" value="3"/>
</dbReference>
<dbReference type="Gene3D" id="3.40.47.10">
    <property type="match status" value="1"/>
</dbReference>
<keyword evidence="5" id="KW-0663">Pyridoxal phosphate</keyword>
<dbReference type="PROSITE" id="PS00012">
    <property type="entry name" value="PHOSPHOPANTETHEINE"/>
    <property type="match status" value="2"/>
</dbReference>
<dbReference type="PROSITE" id="PS52004">
    <property type="entry name" value="KS3_2"/>
    <property type="match status" value="1"/>
</dbReference>
<feature type="region of interest" description="Disordered" evidence="9">
    <location>
        <begin position="424"/>
        <end position="443"/>
    </location>
</feature>
<dbReference type="InterPro" id="IPR020806">
    <property type="entry name" value="PKS_PP-bd"/>
</dbReference>
<sequence length="3234" mass="349798">MKCCDTGGSARPAFVFPGQGAVWSGMAAALLDASPVFARRIGDCADALAPHVDWSLVDVLRAEHPAAGYDRANVSEPVLFAIQVALAELWRSHGTEPHAVAGYSLGEVAAACVAGALDLDEAARVIALWSEAQARVSAPGAMALLALAPDEARDRLAPLGEVVSVAGLLAPRSVVVAGDRDAVVELAARVRAEGTYAQKLSLGLACHSPLMEEQRDWLLASLGEVARRDVDLPFYSSVTGGRMPTRDLDAGYWYRNMRQAMLFEQVTRALLADGHTTLIEPSPHPVLVTAMRSTVEAAGSTARVVGTLYRADQGMDRFRASLAEASAQDARETAAADDAVEALCDVIVAAVRGETVPEVTAGGATVGRNDHGTGLFDLGFDSLALVALRERLERRLDLRLESTFTLDHSSVDALVRALEPLLKGTGTEGPESAHDHRSDAEVSPSEPVALVGMAFRLPGGIATRDRFWEVLSKGVDVVGEIPAGRWSQSPLDLDGITTTQGGYLTDVDRFDPLFFNISPKEAQLLDPQQRLLLELTWEAFEDAGIDPLAAGRDQRVGTYVGIYNNDYQQVGADLGHAPDAYTYTGNMANAAAGRISYAYGFRGPSMAVDTACSSSLYAVHLGMRELRQGGCDLVVAAGVNLILSPEVHLSWSRLNALSPSGRCRSFDDAADGYIRSEGGAVVLLKRLSDAERDGDRILAVLSGSAVNHNGRSGGFTVPSGTAQAEVIRGALADAGVGVEDISYVETHGSGTPVGDPQEVNALARVFADRSSKLPISSVKSHLGHLEGAAGMAALCKVVLALEHGKLPGTLHYRKGNRLIDWERIPVEVIAEEIPWEPAAGRRRAGITSLGISGTNAHLVVEEHRPLPSARPPRQHLPGVPHLLTVSAQSEPALRTALRGLAEWSRDAEAPLADVAHTLGRRSALRHRRALVCDSLAGLPAVVEAALDHDGSPPAEGRGSGQVFVFSGQGTQYPGMARELYDHAEVFRREMDALDRAFVRAGGVSPLEAIFGGDETVFASPLHTQPMIFTVELALARYWQALGITPDAVLGHSIGEYAAACFAGVMSTEQAVDLVTRRGRVMEDTPRDGGMATLLCSRERAEELLRDHPEVWVAAVNAKENVTVSGLGPGLDAVLRAARKKRIFVERLAISHPFHSPRMARGAEEMYEQIRDQRFAAPAIPWISAQTGRAVTPDEPVDAAYWSRHLVDPVLFTSAVGTALDAGFRVFVEVAPAATLGGLIAQDTREDVVTVPSLRKGRSDVRQFLESAGTLWELGRAVDGDRLPGRPGDLVRDLPHTPFDRQRIWYDDHTGEDGAPMPSGSDESKARDARATAERETVRAFLAGALGQITGVAVDTADESVELFSLGVDSLMLVQLVKRIDRQYSVDFPIRMFFASLHTLGQLTDFVQQNRSADAMPWDDAEPASEAATAAPAPQPPATAPADAVPAPLPAGAAPAVPAGPGSMALQAVVQAQLDLMRQQLSLFGAPGPTAETGERTTPALASAALTPPAPAVAPKNVRKVGTYNNNIALTDDRLTAEQSRFIEDFVARYVARTRSSKEYADRHRPRLADWIASLNFNPSVKETVYPVVSARSEGALFWDLDGNEYIDTAIGYGVHIFGHNAPFIRDAVKRQLEHGYELGPQNAVAGEIAELIHRMTGVERVAFCNTGTEAVMVSLRLARAVSGRDKVLRFTNSYHGSSDGVLAESDGTATVPLTIGIPQAMVDNTEVRAYGSPDTLRWVREHGAELAAVLVEPVQSRNPGLQPGEFLRELREICTEHGIALIFDEMITGFRVEPGGAQAYFDVSADMVLYGKLVAGGLPIGIVAGRSRYLDAVDGGAWVDTDDSRPAAPTTFFAGTFCKHPLAMAAAKAVLTRLEESGAELLAGLNAYTAEFARRANAYFEAEEVPLAIAHFGSMYKWEPVTPRDVTHASLTQNLFFKLLNHHGVYVWERRTATFSFAHTREHQDRILEAIRACVEELRAGGFDFRRRGSTAALPRPQEHAELTSLEQRVYVLSRMRGGNEAYQVVFGLRFDGPLDPDRVAAAFRAIGHKHPNLRRHYVVGPARVRAAVAPDVSPEGHLFDRRRDPSLSTEDILSVMNRPLDLARPPLWRYGIVIDEDGTHHLVVSFHHIVVDGRSVEIIFNDLAEHLTHGRLDEPDGSDDYATFVRLLAGAPDRPEYAEHRRWWLEQFATVPRPLNLPTDAPRPDVNDFAGRRHYFQVDPELHRAATEVIRQLRTTPSVFYLSLWALLLAKVTGEDDLCVGVPMDQRMLGSFEKTVGMFAESLPLRIRPAAGTRVSDLLRQVRDTSLTAMSHSLYPYSVLVQELDLTRDHGHNALFDTMFIYTDARTRARRFGDVTATTEELGARGSMFAFTFELTERDGGLHADLNYSAVYGEERIAGLMERFRTLLAQVVRNPERTVGELSLLDDGARQRLLALGTGPAVAERAPLTELFDAVCAARPEQSAIRFRGEDMDYRRLAGRVHRHAALLRARGARRGDVIGLLLPPSPDLTALMLAANRIGCAWLPMDVRTPPKRLASIVETAGPVLVVCSEETHPASASGLGDRAVVLREEDLPEATDVPAVPVAADDLAYVIFTSGSTGRPKGVTVTNGSLANFLRGMPDALRWGEDKAVACLTTPAFDIHVLETLLTLVKGGTVVVADEDEVRTPANIAEFVVRGGVDYLQLTPTRLRLLHADPDAAFEALGALEKLVVGGEAFPEDLLDGLRAHPSLEIFNVYGPTESCIWSSVKDLTPPGTAVGIGTPIANTTLYVLDDDLALVPQGTEGDLWIGGLGVSPGYLGRPDLDREVFRDNPFGDGRIYRSGDRAVWRNGELHCLGRTDNQVKVRGHRIELEEIERVIAGYARVTAAAAVVHDVSPGNRVIRGFYQAKPGERVEQDALRDHLAERLPDYMVPATLTEVPRIPVTTSGKVDRPALARQAVPQPEPDPRAAGRPGVDRKLVAAWRRILGDVPIGQDDSFFDLGGNSFTLILLLNELEEAFPGLLDVSDLFANPTIGKLRTLLEAKLARSGADDSPDTTGVPLPEAWFSQTGTGGGRMQTVLSRRIRDGLARLRKETDRETEDLLLAAYALTLGKVLGREDLTLCVVRDGDGVVPVRFDFAGKSDLREILDDTGHADQAHRVDLGRFTAGRNTEGRVTIACVDGRQADVSRLLRHFDLVLSVDFPADPSVVGLACARKIDPAPVERLLSGFVRLLGALSQSPGTDQSPTSKEEGNS</sequence>
<dbReference type="InterPro" id="IPR016035">
    <property type="entry name" value="Acyl_Trfase/lysoPLipase"/>
</dbReference>
<evidence type="ECO:0000256" key="3">
    <source>
        <dbReference type="ARBA" id="ARBA00022553"/>
    </source>
</evidence>
<evidence type="ECO:0000256" key="1">
    <source>
        <dbReference type="ARBA" id="ARBA00001957"/>
    </source>
</evidence>
<dbReference type="SUPFAM" id="SSF56801">
    <property type="entry name" value="Acetyl-CoA synthetase-like"/>
    <property type="match status" value="1"/>
</dbReference>
<dbReference type="Gene3D" id="3.90.1150.10">
    <property type="entry name" value="Aspartate Aminotransferase, domain 1"/>
    <property type="match status" value="1"/>
</dbReference>
<feature type="compositionally biased region" description="Basic and acidic residues" evidence="9">
    <location>
        <begin position="431"/>
        <end position="440"/>
    </location>
</feature>
<dbReference type="InterPro" id="IPR025110">
    <property type="entry name" value="AMP-bd_C"/>
</dbReference>
<dbReference type="CDD" id="cd05930">
    <property type="entry name" value="A_NRPS"/>
    <property type="match status" value="1"/>
</dbReference>
<keyword evidence="7" id="KW-0012">Acyltransferase</keyword>
<feature type="region of interest" description="Disordered" evidence="9">
    <location>
        <begin position="3028"/>
        <end position="3054"/>
    </location>
</feature>
<dbReference type="Gene3D" id="3.30.70.3290">
    <property type="match status" value="2"/>
</dbReference>
<evidence type="ECO:0000256" key="6">
    <source>
        <dbReference type="ARBA" id="ARBA00023194"/>
    </source>
</evidence>
<feature type="region of interest" description="Disordered" evidence="9">
    <location>
        <begin position="1414"/>
        <end position="1446"/>
    </location>
</feature>
<dbReference type="InterPro" id="IPR000873">
    <property type="entry name" value="AMP-dep_synth/lig_dom"/>
</dbReference>
<evidence type="ECO:0000256" key="2">
    <source>
        <dbReference type="ARBA" id="ARBA00022450"/>
    </source>
</evidence>
<feature type="domain" description="Carrier" evidence="10">
    <location>
        <begin position="338"/>
        <end position="422"/>
    </location>
</feature>
<evidence type="ECO:0000259" key="11">
    <source>
        <dbReference type="PROSITE" id="PS52004"/>
    </source>
</evidence>
<dbReference type="InterPro" id="IPR050091">
    <property type="entry name" value="PKS_NRPS_Biosynth_Enz"/>
</dbReference>
<feature type="domain" description="Carrier" evidence="10">
    <location>
        <begin position="2950"/>
        <end position="3025"/>
    </location>
</feature>
<dbReference type="SUPFAM" id="SSF53383">
    <property type="entry name" value="PLP-dependent transferases"/>
    <property type="match status" value="1"/>
</dbReference>
<dbReference type="InterPro" id="IPR036736">
    <property type="entry name" value="ACP-like_sf"/>
</dbReference>
<evidence type="ECO:0000256" key="4">
    <source>
        <dbReference type="ARBA" id="ARBA00022679"/>
    </source>
</evidence>
<dbReference type="NCBIfam" id="TIGR01733">
    <property type="entry name" value="AA-adenyl-dom"/>
    <property type="match status" value="1"/>
</dbReference>
<evidence type="ECO:0000256" key="7">
    <source>
        <dbReference type="ARBA" id="ARBA00023315"/>
    </source>
</evidence>
<evidence type="ECO:0000313" key="12">
    <source>
        <dbReference type="EMBL" id="GGX07579.1"/>
    </source>
</evidence>
<comment type="similarity">
    <text evidence="8">In the C-terminal section; belongs to the NRP synthetase family.</text>
</comment>
<dbReference type="InterPro" id="IPR005814">
    <property type="entry name" value="Aminotrans_3"/>
</dbReference>
<dbReference type="InterPro" id="IPR032821">
    <property type="entry name" value="PKS_assoc"/>
</dbReference>
<dbReference type="InterPro" id="IPR014031">
    <property type="entry name" value="Ketoacyl_synth_C"/>
</dbReference>
<dbReference type="Pfam" id="PF02801">
    <property type="entry name" value="Ketoacyl-synt_C"/>
    <property type="match status" value="1"/>
</dbReference>
<dbReference type="Pfam" id="PF13193">
    <property type="entry name" value="AMP-binding_C"/>
    <property type="match status" value="1"/>
</dbReference>
<keyword evidence="13" id="KW-1185">Reference proteome</keyword>
<dbReference type="PANTHER" id="PTHR43775:SF37">
    <property type="entry name" value="SI:DKEY-61P9.11"/>
    <property type="match status" value="1"/>
</dbReference>
<dbReference type="InterPro" id="IPR018201">
    <property type="entry name" value="Ketoacyl_synth_AS"/>
</dbReference>
<keyword evidence="6" id="KW-0045">Antibiotic biosynthesis</keyword>
<organism evidence="12 13">
    <name type="scientific">Streptomyces lomondensis</name>
    <dbReference type="NCBI Taxonomy" id="68229"/>
    <lineage>
        <taxon>Bacteria</taxon>
        <taxon>Bacillati</taxon>
        <taxon>Actinomycetota</taxon>
        <taxon>Actinomycetes</taxon>
        <taxon>Kitasatosporales</taxon>
        <taxon>Streptomycetaceae</taxon>
        <taxon>Streptomyces</taxon>
    </lineage>
</organism>
<dbReference type="InterPro" id="IPR014043">
    <property type="entry name" value="Acyl_transferase_dom"/>
</dbReference>
<dbReference type="Gene3D" id="3.30.300.30">
    <property type="match status" value="1"/>
</dbReference>
<dbReference type="Proteomes" id="UP000617743">
    <property type="component" value="Unassembled WGS sequence"/>
</dbReference>
<dbReference type="SUPFAM" id="SSF52777">
    <property type="entry name" value="CoA-dependent acyltransferases"/>
    <property type="match status" value="3"/>
</dbReference>